<dbReference type="SUPFAM" id="SSF56801">
    <property type="entry name" value="Acetyl-CoA synthetase-like"/>
    <property type="match status" value="2"/>
</dbReference>
<dbReference type="GO" id="GO:0031177">
    <property type="term" value="F:phosphopantetheine binding"/>
    <property type="evidence" value="ECO:0007669"/>
    <property type="project" value="InterPro"/>
</dbReference>
<dbReference type="Gene3D" id="3.40.50.1820">
    <property type="entry name" value="alpha/beta hydrolase"/>
    <property type="match status" value="1"/>
</dbReference>
<feature type="compositionally biased region" description="Gly residues" evidence="4">
    <location>
        <begin position="1314"/>
        <end position="1332"/>
    </location>
</feature>
<dbReference type="InterPro" id="IPR020806">
    <property type="entry name" value="PKS_PP-bd"/>
</dbReference>
<dbReference type="FunFam" id="3.30.300.30:FF:000010">
    <property type="entry name" value="Enterobactin synthetase component F"/>
    <property type="match status" value="1"/>
</dbReference>
<dbReference type="SUPFAM" id="SSF47336">
    <property type="entry name" value="ACP-like"/>
    <property type="match status" value="2"/>
</dbReference>
<accession>A0A1E7LBV7</accession>
<dbReference type="InterPro" id="IPR042099">
    <property type="entry name" value="ANL_N_sf"/>
</dbReference>
<dbReference type="Gene3D" id="3.30.559.10">
    <property type="entry name" value="Chloramphenicol acetyltransferase-like domain"/>
    <property type="match status" value="2"/>
</dbReference>
<dbReference type="InterPro" id="IPR001242">
    <property type="entry name" value="Condensation_dom"/>
</dbReference>
<keyword evidence="2" id="KW-0596">Phosphopantetheine</keyword>
<feature type="domain" description="Carrier" evidence="5">
    <location>
        <begin position="986"/>
        <end position="1059"/>
    </location>
</feature>
<dbReference type="InterPro" id="IPR020845">
    <property type="entry name" value="AMP-binding_CS"/>
</dbReference>
<evidence type="ECO:0000313" key="7">
    <source>
        <dbReference type="Proteomes" id="UP000176005"/>
    </source>
</evidence>
<dbReference type="GO" id="GO:0044550">
    <property type="term" value="P:secondary metabolite biosynthetic process"/>
    <property type="evidence" value="ECO:0007669"/>
    <property type="project" value="UniProtKB-ARBA"/>
</dbReference>
<evidence type="ECO:0000313" key="6">
    <source>
        <dbReference type="EMBL" id="OEV13581.1"/>
    </source>
</evidence>
<dbReference type="InterPro" id="IPR036736">
    <property type="entry name" value="ACP-like_sf"/>
</dbReference>
<evidence type="ECO:0000259" key="5">
    <source>
        <dbReference type="PROSITE" id="PS50075"/>
    </source>
</evidence>
<dbReference type="NCBIfam" id="TIGR01733">
    <property type="entry name" value="AA-adenyl-dom"/>
    <property type="match status" value="2"/>
</dbReference>
<dbReference type="Gene3D" id="3.40.50.12780">
    <property type="entry name" value="N-terminal domain of ligase-like"/>
    <property type="match status" value="1"/>
</dbReference>
<dbReference type="InterPro" id="IPR001031">
    <property type="entry name" value="Thioesterase"/>
</dbReference>
<dbReference type="GO" id="GO:0043041">
    <property type="term" value="P:amino acid activation for nonribosomal peptide biosynthetic process"/>
    <property type="evidence" value="ECO:0007669"/>
    <property type="project" value="TreeGrafter"/>
</dbReference>
<dbReference type="Pfam" id="PF00501">
    <property type="entry name" value="AMP-binding"/>
    <property type="match status" value="2"/>
</dbReference>
<dbReference type="GO" id="GO:0005829">
    <property type="term" value="C:cytosol"/>
    <property type="evidence" value="ECO:0007669"/>
    <property type="project" value="TreeGrafter"/>
</dbReference>
<dbReference type="Gene3D" id="3.30.300.30">
    <property type="match status" value="2"/>
</dbReference>
<dbReference type="GO" id="GO:0008610">
    <property type="term" value="P:lipid biosynthetic process"/>
    <property type="evidence" value="ECO:0007669"/>
    <property type="project" value="UniProtKB-ARBA"/>
</dbReference>
<gene>
    <name evidence="6" type="ORF">AN218_02865</name>
</gene>
<dbReference type="InterPro" id="IPR010071">
    <property type="entry name" value="AA_adenyl_dom"/>
</dbReference>
<dbReference type="InterPro" id="IPR006162">
    <property type="entry name" value="Ppantetheine_attach_site"/>
</dbReference>
<dbReference type="Gene3D" id="1.10.1200.10">
    <property type="entry name" value="ACP-like"/>
    <property type="match status" value="2"/>
</dbReference>
<dbReference type="FunFam" id="3.40.50.12780:FF:000012">
    <property type="entry name" value="Non-ribosomal peptide synthetase"/>
    <property type="match status" value="1"/>
</dbReference>
<dbReference type="GO" id="GO:0017000">
    <property type="term" value="P:antibiotic biosynthetic process"/>
    <property type="evidence" value="ECO:0007669"/>
    <property type="project" value="UniProtKB-ARBA"/>
</dbReference>
<organism evidence="6 7">
    <name type="scientific">Streptomyces nanshensis</name>
    <dbReference type="NCBI Taxonomy" id="518642"/>
    <lineage>
        <taxon>Bacteria</taxon>
        <taxon>Bacillati</taxon>
        <taxon>Actinomycetota</taxon>
        <taxon>Actinomycetes</taxon>
        <taxon>Kitasatosporales</taxon>
        <taxon>Streptomycetaceae</taxon>
        <taxon>Streptomyces</taxon>
    </lineage>
</organism>
<dbReference type="InterPro" id="IPR000873">
    <property type="entry name" value="AMP-dep_synth/lig_dom"/>
</dbReference>
<evidence type="ECO:0000256" key="2">
    <source>
        <dbReference type="ARBA" id="ARBA00022450"/>
    </source>
</evidence>
<dbReference type="InterPro" id="IPR045851">
    <property type="entry name" value="AMP-bd_C_sf"/>
</dbReference>
<dbReference type="InterPro" id="IPR029058">
    <property type="entry name" value="AB_hydrolase_fold"/>
</dbReference>
<dbReference type="Pfam" id="PF00975">
    <property type="entry name" value="Thioesterase"/>
    <property type="match status" value="1"/>
</dbReference>
<dbReference type="Gene3D" id="3.30.559.30">
    <property type="entry name" value="Nonribosomal peptide synthetase, condensation domain"/>
    <property type="match status" value="2"/>
</dbReference>
<dbReference type="FunFam" id="3.40.50.980:FF:000001">
    <property type="entry name" value="Non-ribosomal peptide synthetase"/>
    <property type="match status" value="1"/>
</dbReference>
<dbReference type="RefSeq" id="WP_107421336.1">
    <property type="nucleotide sequence ID" value="NZ_LJGW01000053.1"/>
</dbReference>
<dbReference type="SMART" id="SM00824">
    <property type="entry name" value="PKS_TE"/>
    <property type="match status" value="1"/>
</dbReference>
<dbReference type="PROSITE" id="PS00012">
    <property type="entry name" value="PHOSPHOPANTETHEINE"/>
    <property type="match status" value="1"/>
</dbReference>
<comment type="caution">
    <text evidence="6">The sequence shown here is derived from an EMBL/GenBank/DDBJ whole genome shotgun (WGS) entry which is preliminary data.</text>
</comment>
<dbReference type="PROSITE" id="PS50075">
    <property type="entry name" value="CARRIER"/>
    <property type="match status" value="2"/>
</dbReference>
<feature type="domain" description="Carrier" evidence="5">
    <location>
        <begin position="2131"/>
        <end position="2207"/>
    </location>
</feature>
<dbReference type="InterPro" id="IPR025110">
    <property type="entry name" value="AMP-bd_C"/>
</dbReference>
<dbReference type="Proteomes" id="UP000176005">
    <property type="component" value="Unassembled WGS sequence"/>
</dbReference>
<proteinExistence type="predicted"/>
<feature type="region of interest" description="Disordered" evidence="4">
    <location>
        <begin position="2208"/>
        <end position="2242"/>
    </location>
</feature>
<dbReference type="FunFam" id="2.30.38.10:FF:000001">
    <property type="entry name" value="Non-ribosomal peptide synthetase PvdI"/>
    <property type="match status" value="1"/>
</dbReference>
<protein>
    <submittedName>
        <fullName evidence="6">Non-ribosomal peptide synthetase</fullName>
    </submittedName>
</protein>
<dbReference type="FunFam" id="3.40.50.980:FF:000002">
    <property type="entry name" value="Enterobactin synthetase component F"/>
    <property type="match status" value="1"/>
</dbReference>
<dbReference type="Pfam" id="PF00550">
    <property type="entry name" value="PP-binding"/>
    <property type="match status" value="2"/>
</dbReference>
<dbReference type="PANTHER" id="PTHR45527:SF14">
    <property type="entry name" value="PLIPASTATIN SYNTHASE SUBUNIT B"/>
    <property type="match status" value="1"/>
</dbReference>
<feature type="region of interest" description="Disordered" evidence="4">
    <location>
        <begin position="963"/>
        <end position="984"/>
    </location>
</feature>
<dbReference type="SUPFAM" id="SSF52777">
    <property type="entry name" value="CoA-dependent acyltransferases"/>
    <property type="match status" value="4"/>
</dbReference>
<dbReference type="SMART" id="SM00823">
    <property type="entry name" value="PKS_PP"/>
    <property type="match status" value="2"/>
</dbReference>
<dbReference type="SUPFAM" id="SSF53474">
    <property type="entry name" value="alpha/beta-Hydrolases"/>
    <property type="match status" value="1"/>
</dbReference>
<feature type="region of interest" description="Disordered" evidence="4">
    <location>
        <begin position="1307"/>
        <end position="1338"/>
    </location>
</feature>
<evidence type="ECO:0000256" key="1">
    <source>
        <dbReference type="ARBA" id="ARBA00001957"/>
    </source>
</evidence>
<dbReference type="PANTHER" id="PTHR45527">
    <property type="entry name" value="NONRIBOSOMAL PEPTIDE SYNTHETASE"/>
    <property type="match status" value="1"/>
</dbReference>
<reference evidence="6 7" key="1">
    <citation type="journal article" date="2016" name="Front. Microbiol.">
        <title>Comparative Genomics Analysis of Streptomyces Species Reveals Their Adaptation to the Marine Environment and Their Diversity at the Genomic Level.</title>
        <authorList>
            <person name="Tian X."/>
            <person name="Zhang Z."/>
            <person name="Yang T."/>
            <person name="Chen M."/>
            <person name="Li J."/>
            <person name="Chen F."/>
            <person name="Yang J."/>
            <person name="Li W."/>
            <person name="Zhang B."/>
            <person name="Zhang Z."/>
            <person name="Wu J."/>
            <person name="Zhang C."/>
            <person name="Long L."/>
            <person name="Xiao J."/>
        </authorList>
    </citation>
    <scope>NUCLEOTIDE SEQUENCE [LARGE SCALE GENOMIC DNA]</scope>
    <source>
        <strain evidence="6 7">SCSIO 10429</strain>
    </source>
</reference>
<dbReference type="GO" id="GO:0003824">
    <property type="term" value="F:catalytic activity"/>
    <property type="evidence" value="ECO:0007669"/>
    <property type="project" value="InterPro"/>
</dbReference>
<dbReference type="Pfam" id="PF00668">
    <property type="entry name" value="Condensation"/>
    <property type="match status" value="3"/>
</dbReference>
<evidence type="ECO:0000256" key="3">
    <source>
        <dbReference type="ARBA" id="ARBA00022553"/>
    </source>
</evidence>
<dbReference type="InterPro" id="IPR009081">
    <property type="entry name" value="PP-bd_ACP"/>
</dbReference>
<dbReference type="InterPro" id="IPR020802">
    <property type="entry name" value="TesA-like"/>
</dbReference>
<dbReference type="EMBL" id="LJGW01000053">
    <property type="protein sequence ID" value="OEV13581.1"/>
    <property type="molecule type" value="Genomic_DNA"/>
</dbReference>
<dbReference type="Gene3D" id="2.30.38.10">
    <property type="entry name" value="Luciferase, Domain 3"/>
    <property type="match status" value="1"/>
</dbReference>
<comment type="cofactor">
    <cofactor evidence="1">
        <name>pantetheine 4'-phosphate</name>
        <dbReference type="ChEBI" id="CHEBI:47942"/>
    </cofactor>
</comment>
<dbReference type="Pfam" id="PF13193">
    <property type="entry name" value="AMP-binding_C"/>
    <property type="match status" value="2"/>
</dbReference>
<dbReference type="PATRIC" id="fig|518642.10.peg.6755"/>
<dbReference type="InterPro" id="IPR023213">
    <property type="entry name" value="CAT-like_dom_sf"/>
</dbReference>
<evidence type="ECO:0000256" key="4">
    <source>
        <dbReference type="SAM" id="MobiDB-lite"/>
    </source>
</evidence>
<dbReference type="Gene3D" id="3.40.50.980">
    <property type="match status" value="2"/>
</dbReference>
<dbReference type="PROSITE" id="PS00455">
    <property type="entry name" value="AMP_BINDING"/>
    <property type="match status" value="2"/>
</dbReference>
<dbReference type="CDD" id="cd05930">
    <property type="entry name" value="A_NRPS"/>
    <property type="match status" value="1"/>
</dbReference>
<name>A0A1E7LBV7_9ACTN</name>
<sequence length="2539" mass="271692">MQTSSLFPLTAYQLDIWGVAGRREESPQFNCVLHERMDGKVVLETLAQAVRNSLGSHDALRLRFDERDGVPYQWISGELPGVRVLDLSSRPDPAVACAEWMEESLRTPVPLRRGPMTEATILVESDQVVHFHLRAHHLVTDGWTYYLLGVEIREEYAALLEGAASRVRPSSYREFAEEEGRYRDSEQCARDRAFHRSALDGVSPALFTRKETPTAPPVVRTSCAVPGDVVARLLAEGVSPFAYVAALLGTYLSRVHDSDEVVLGIPFMNREGAEQKAVVGDFANTLPVRVRPGDHGTLREVAADVRAKVSALREHGRLALGEVLREVPQLPPDERQLFDITLSYLRHPSPESTGEVVRTVDYMAPHHDQDAVNIVMLASGDSDDISLNLECAGDVFDADRPAGSFARHLGTLLRSGAGLLDSPVRDVPMLDEDEYGELVAGRGHGPVVDFPRDATLASLFQEQAARSPERTAVVAADGAGSLTYAELDARSNQVARALQSEGAGRGDRVAVLMECGPDLIVALFGVLKAGAAYVPVDPEHPPARARLLLRDSGAGVVLVEDKEAAVELFADADEEPVASSPGGGADGELPAALVLADLANGPEGPVASGPTADDLAYVIYTSGSTGTPKGVMVRHRSVVNRLAWMQRRYPLTQDDSVLQKTPFSFDVSVWELFWWAIEGARCVLLPAGGQRDPRVIARTVREHAVTVAHFVPSMLGPFLDVLSSPGEDAPLPLRHVFASGEALPAPRVEQFNRVLRANGRSAARLVNLYGPTEATVDVSFYDCPDDPSLPVVRVPIGRPIDNTQLYVLRSDGSPQPVGVPGELWIGGAGVAEGYLNRPDLTAAAFTDDPFTPGGRLYRTGDRARWLADGTLEYLGRLDGQVKIRGNRVEPQEAAAALLKVPGVRDAVVVDRTSAARGTHLVGYYVADEDLDPAALRDELAAHLPQFMVPALFVRIDRVPLTPNGKADRRALPSPQAAPRAEEAERASLSAAQAVLTEVWQEVLGMPVGLHDDYYALGGDSILMLRIRALAEQRGLRFSLTDLMHAPSVAALAARAEARAVDGPDGDGGEGSESGEGGGAALAPFALVDAADREKLAGASDAHPLSALQLGLLYDSREPGSSTYKDVFRYTLRMPWEEDAFREAFGRLVERHPALRSSFDLASFSEPLQITHPAAPGGLESADLRQLDEERAEFEILRHVEERRHHDYALTRAPLWLLRAHVRRKHVDLVLSFHHALLDGASVANVLSELLQDYAHTLGLGPGPVPESALPSPAHHARDERLALDSPEHGAYWAETLEGAAPLRLESFRPHEPAGGTGTGTGTGTSTGTGASTGAGTAAATRSGMGVLLRRVELPEETGRLLRRLAAERELPVKSVLFAAHCLTLGLFGGEDVTTGPGDVTTGLIVHNRPQLAHAERIAGLFLNTVPVRVDVSGPTWFDVAREAFGQERSGHPHQRRPLSAIRGDAGRAAAVGTVFNYVHFRQLGDVLRLPGVELTAFRTWEETGFALLVNAVTDPVDERVWLRIDCDSGQFTDAQADLLAATYSRVLHRMLEQPDAEVDFAFLAGAAKGPSRAIPSAQSARTDAEDVVSLFARQAERTPERTAVVLDGTRWTYARLHAAAESVAGRLLALGARPGSRVGIAMGRTPGTVACVLGVLRAGAAVVPLDPSYPERRLADMAEQAELFRVVTDDGNPAAFAGPALVLRAEELLAPDAATAGACAASRTARQPLDPGSVAYVLFTSGSTGRPKGVAMPHRALANLVNWQISEPSGAAGDVTLQYAPLSFDVSFQEIFSTLCSGGTLRLVAEETRRDMPALLRLLDEGGVRRVFLPYVALQQLAEASAALGLVPGALRILVSSGEQLRVTEEIRRLCAALPGSILENQYGPTETHVATRYSMSGDPAAFPSLPPIGTPIGNATALVLDHRMRPAPAGARGELYLGGACLAEGYVGRPDLTGERFVETAEHVEPVDGEAMDGETAGGETVSGGRLYRTGDTGFVLPDGNIVCTGRADRQAKIRGHRVEPAEVELALTAFAEGHEGLGEAAVVAREDGSGGTVLAAFVTGDAEAVTGDAEAVGPAAVRRHLRSVLPEYMVPSYVQWVDAMPLTPSGKRDDAALCRLPLTAGPTRRDATEPRDEYEAALAEMLADLLRQPGIGVHDDLFDDLGCTSLTVMRLVVAVEQRYGVVIPLATFVATPTVAQLAPHLHAFGMPEGTSGTSGTEGGGSSGKGRRAGSAGSASGFDPLVPIRRDGTKPPLFMVHPMGGNVLCYLPLARHLPADQPFYALQAAGAEPGTAPLTTMEEIAESYVAALRRVQPTGPYTIGGWSFGGFAAFEMARQLRACGEEVARLVLLDTTTIGTDSRRSFTDDALLGWFFWELLWIRGGDGSPLAELPSAPETLEEKFDHIARHATRLGALPEGSSGLVVRRLFDVYKANWYATLSYSPGSADQDVTLLRAQEPLPEVLASMHGAAGSRHAEHANGWDRTTGGRVEVVPVPGDHLTLMREPHVAHTAAAVTALLPHTTTPRRATEAVAPHVTTRRN</sequence>
<keyword evidence="7" id="KW-1185">Reference proteome</keyword>
<keyword evidence="3" id="KW-0597">Phosphoprotein</keyword>